<evidence type="ECO:0000313" key="2">
    <source>
        <dbReference type="Proteomes" id="UP001153331"/>
    </source>
</evidence>
<organism evidence="1 2">
    <name type="scientific">Boeremia exigua</name>
    <dbReference type="NCBI Taxonomy" id="749465"/>
    <lineage>
        <taxon>Eukaryota</taxon>
        <taxon>Fungi</taxon>
        <taxon>Dikarya</taxon>
        <taxon>Ascomycota</taxon>
        <taxon>Pezizomycotina</taxon>
        <taxon>Dothideomycetes</taxon>
        <taxon>Pleosporomycetidae</taxon>
        <taxon>Pleosporales</taxon>
        <taxon>Pleosporineae</taxon>
        <taxon>Didymellaceae</taxon>
        <taxon>Boeremia</taxon>
    </lineage>
</organism>
<dbReference type="Proteomes" id="UP001153331">
    <property type="component" value="Unassembled WGS sequence"/>
</dbReference>
<proteinExistence type="predicted"/>
<comment type="caution">
    <text evidence="1">The sequence shown here is derived from an EMBL/GenBank/DDBJ whole genome shotgun (WGS) entry which is preliminary data.</text>
</comment>
<sequence>MGATQLLISTAVIALTAFASANAHPTQNGVRVFSHPGALHSALDIKRIKERVAAKDEPWSTAFQHLSTRSLTQVTRKPNPKEILVRSATGGVPGTNLTNNYASAYQDAHSAYGLALRWLITGNTSFADAATNVLDAWGRTLKRVDGNEDRYLAAGLYGYQFANVAELLRGYQGWPKKNQTAFANMLSTVFAPENYYFLTTHVNKPDFYYANWDLCNIASMMAIGIFTDNSTMYNWAVDTFLNGLPDSSTVINGALPYFSIANFTEPGSNKTLMQGQEAGRDQGHALLCFALLGVIGQQGHNQGVDLYGAYGNQILNGAEYAGKFNSGNYSVPYTPYRSWEGILPVVSEKKRFDLRPGFEAIYAHYSEVRGLNASWTKAYRDLVNANLTANIEGGGGDYGPNSGGFDAFGHGTLLYRIRG</sequence>
<accession>A0ACC2IFL3</accession>
<gene>
    <name evidence="1" type="ORF">OPT61_g4031</name>
</gene>
<evidence type="ECO:0000313" key="1">
    <source>
        <dbReference type="EMBL" id="KAJ8113973.1"/>
    </source>
</evidence>
<dbReference type="EMBL" id="JAPHNI010000220">
    <property type="protein sequence ID" value="KAJ8113973.1"/>
    <property type="molecule type" value="Genomic_DNA"/>
</dbReference>
<keyword evidence="2" id="KW-1185">Reference proteome</keyword>
<protein>
    <submittedName>
        <fullName evidence="1">Uncharacterized protein</fullName>
    </submittedName>
</protein>
<reference evidence="1" key="1">
    <citation type="submission" date="2022-11" db="EMBL/GenBank/DDBJ databases">
        <title>Genome Sequence of Boeremia exigua.</title>
        <authorList>
            <person name="Buettner E."/>
        </authorList>
    </citation>
    <scope>NUCLEOTIDE SEQUENCE</scope>
    <source>
        <strain evidence="1">CU02</strain>
    </source>
</reference>
<name>A0ACC2IFL3_9PLEO</name>